<name>A0A3N4ICW4_ASCIM</name>
<feature type="transmembrane region" description="Helical" evidence="1">
    <location>
        <begin position="57"/>
        <end position="74"/>
    </location>
</feature>
<accession>A0A3N4ICW4</accession>
<proteinExistence type="predicted"/>
<sequence>MELMEGVVWEEKFGFRYMMMMMDLFVYYKSIWSLVLSGIVSFLSVRIFLFSLHHHRFHLLLFFGSFLSYAGLFPDCNLLRVLIPNFLPPLPRRLPFSTMSFHVSILPSRLFLGMDLLYNLLFGFTYGWRWFALNIF</sequence>
<evidence type="ECO:0000313" key="2">
    <source>
        <dbReference type="EMBL" id="RPA82071.1"/>
    </source>
</evidence>
<evidence type="ECO:0000256" key="1">
    <source>
        <dbReference type="SAM" id="Phobius"/>
    </source>
</evidence>
<dbReference type="EMBL" id="ML119674">
    <property type="protein sequence ID" value="RPA82071.1"/>
    <property type="molecule type" value="Genomic_DNA"/>
</dbReference>
<organism evidence="2 3">
    <name type="scientific">Ascobolus immersus RN42</name>
    <dbReference type="NCBI Taxonomy" id="1160509"/>
    <lineage>
        <taxon>Eukaryota</taxon>
        <taxon>Fungi</taxon>
        <taxon>Dikarya</taxon>
        <taxon>Ascomycota</taxon>
        <taxon>Pezizomycotina</taxon>
        <taxon>Pezizomycetes</taxon>
        <taxon>Pezizales</taxon>
        <taxon>Ascobolaceae</taxon>
        <taxon>Ascobolus</taxon>
    </lineage>
</organism>
<keyword evidence="1" id="KW-0812">Transmembrane</keyword>
<gene>
    <name evidence="2" type="ORF">BJ508DRAFT_100633</name>
</gene>
<evidence type="ECO:0008006" key="4">
    <source>
        <dbReference type="Google" id="ProtNLM"/>
    </source>
</evidence>
<protein>
    <recommendedName>
        <fullName evidence="4">Transmembrane protein</fullName>
    </recommendedName>
</protein>
<dbReference type="AlphaFoldDB" id="A0A3N4ICW4"/>
<reference evidence="2 3" key="1">
    <citation type="journal article" date="2018" name="Nat. Ecol. Evol.">
        <title>Pezizomycetes genomes reveal the molecular basis of ectomycorrhizal truffle lifestyle.</title>
        <authorList>
            <person name="Murat C."/>
            <person name="Payen T."/>
            <person name="Noel B."/>
            <person name="Kuo A."/>
            <person name="Morin E."/>
            <person name="Chen J."/>
            <person name="Kohler A."/>
            <person name="Krizsan K."/>
            <person name="Balestrini R."/>
            <person name="Da Silva C."/>
            <person name="Montanini B."/>
            <person name="Hainaut M."/>
            <person name="Levati E."/>
            <person name="Barry K.W."/>
            <person name="Belfiori B."/>
            <person name="Cichocki N."/>
            <person name="Clum A."/>
            <person name="Dockter R.B."/>
            <person name="Fauchery L."/>
            <person name="Guy J."/>
            <person name="Iotti M."/>
            <person name="Le Tacon F."/>
            <person name="Lindquist E.A."/>
            <person name="Lipzen A."/>
            <person name="Malagnac F."/>
            <person name="Mello A."/>
            <person name="Molinier V."/>
            <person name="Miyauchi S."/>
            <person name="Poulain J."/>
            <person name="Riccioni C."/>
            <person name="Rubini A."/>
            <person name="Sitrit Y."/>
            <person name="Splivallo R."/>
            <person name="Traeger S."/>
            <person name="Wang M."/>
            <person name="Zifcakova L."/>
            <person name="Wipf D."/>
            <person name="Zambonelli A."/>
            <person name="Paolocci F."/>
            <person name="Nowrousian M."/>
            <person name="Ottonello S."/>
            <person name="Baldrian P."/>
            <person name="Spatafora J.W."/>
            <person name="Henrissat B."/>
            <person name="Nagy L.G."/>
            <person name="Aury J.M."/>
            <person name="Wincker P."/>
            <person name="Grigoriev I.V."/>
            <person name="Bonfante P."/>
            <person name="Martin F.M."/>
        </authorList>
    </citation>
    <scope>NUCLEOTIDE SEQUENCE [LARGE SCALE GENOMIC DNA]</scope>
    <source>
        <strain evidence="2 3">RN42</strain>
    </source>
</reference>
<keyword evidence="3" id="KW-1185">Reference proteome</keyword>
<dbReference type="Proteomes" id="UP000275078">
    <property type="component" value="Unassembled WGS sequence"/>
</dbReference>
<evidence type="ECO:0000313" key="3">
    <source>
        <dbReference type="Proteomes" id="UP000275078"/>
    </source>
</evidence>
<keyword evidence="1" id="KW-0472">Membrane</keyword>
<keyword evidence="1" id="KW-1133">Transmembrane helix</keyword>
<feature type="transmembrane region" description="Helical" evidence="1">
    <location>
        <begin position="25"/>
        <end position="45"/>
    </location>
</feature>